<protein>
    <submittedName>
        <fullName evidence="1">Uncharacterized protein</fullName>
    </submittedName>
</protein>
<dbReference type="AlphaFoldDB" id="A0A368FBA2"/>
<proteinExistence type="predicted"/>
<evidence type="ECO:0000313" key="2">
    <source>
        <dbReference type="Proteomes" id="UP000252519"/>
    </source>
</evidence>
<dbReference type="EMBL" id="JOJR01001955">
    <property type="protein sequence ID" value="RCN29426.1"/>
    <property type="molecule type" value="Genomic_DNA"/>
</dbReference>
<reference evidence="1 2" key="1">
    <citation type="submission" date="2014-10" db="EMBL/GenBank/DDBJ databases">
        <title>Draft genome of the hookworm Ancylostoma caninum.</title>
        <authorList>
            <person name="Mitreva M."/>
        </authorList>
    </citation>
    <scope>NUCLEOTIDE SEQUENCE [LARGE SCALE GENOMIC DNA]</scope>
    <source>
        <strain evidence="1 2">Baltimore</strain>
    </source>
</reference>
<sequence>MLSSSPLPTQQSQQNLIYSTFVKICADGQKIDDKLKRITWVGIDEKADEESTNQFDREILKEVIII</sequence>
<gene>
    <name evidence="1" type="ORF">ANCCAN_24814</name>
</gene>
<organism evidence="1 2">
    <name type="scientific">Ancylostoma caninum</name>
    <name type="common">Dog hookworm</name>
    <dbReference type="NCBI Taxonomy" id="29170"/>
    <lineage>
        <taxon>Eukaryota</taxon>
        <taxon>Metazoa</taxon>
        <taxon>Ecdysozoa</taxon>
        <taxon>Nematoda</taxon>
        <taxon>Chromadorea</taxon>
        <taxon>Rhabditida</taxon>
        <taxon>Rhabditina</taxon>
        <taxon>Rhabditomorpha</taxon>
        <taxon>Strongyloidea</taxon>
        <taxon>Ancylostomatidae</taxon>
        <taxon>Ancylostomatinae</taxon>
        <taxon>Ancylostoma</taxon>
    </lineage>
</organism>
<evidence type="ECO:0000313" key="1">
    <source>
        <dbReference type="EMBL" id="RCN29426.1"/>
    </source>
</evidence>
<dbReference type="Proteomes" id="UP000252519">
    <property type="component" value="Unassembled WGS sequence"/>
</dbReference>
<dbReference type="OrthoDB" id="5857148at2759"/>
<keyword evidence="2" id="KW-1185">Reference proteome</keyword>
<comment type="caution">
    <text evidence="1">The sequence shown here is derived from an EMBL/GenBank/DDBJ whole genome shotgun (WGS) entry which is preliminary data.</text>
</comment>
<accession>A0A368FBA2</accession>
<name>A0A368FBA2_ANCCA</name>